<reference evidence="3" key="1">
    <citation type="submission" date="2022-06" db="EMBL/GenBank/DDBJ databases">
        <title>Gracilimonas sp. CAU 1638 isolated from sea sediment.</title>
        <authorList>
            <person name="Kim W."/>
        </authorList>
    </citation>
    <scope>NUCLEOTIDE SEQUENCE</scope>
    <source>
        <strain evidence="3">CAU 1638</strain>
    </source>
</reference>
<evidence type="ECO:0000256" key="2">
    <source>
        <dbReference type="SAM" id="SignalP"/>
    </source>
</evidence>
<evidence type="ECO:0000313" key="3">
    <source>
        <dbReference type="EMBL" id="MCP9292121.1"/>
    </source>
</evidence>
<name>A0A9X2REN2_9BACT</name>
<evidence type="ECO:0000256" key="1">
    <source>
        <dbReference type="SAM" id="MobiDB-lite"/>
    </source>
</evidence>
<organism evidence="3 4">
    <name type="scientific">Gracilimonas sediminicola</name>
    <dbReference type="NCBI Taxonomy" id="2952158"/>
    <lineage>
        <taxon>Bacteria</taxon>
        <taxon>Pseudomonadati</taxon>
        <taxon>Balneolota</taxon>
        <taxon>Balneolia</taxon>
        <taxon>Balneolales</taxon>
        <taxon>Balneolaceae</taxon>
        <taxon>Gracilimonas</taxon>
    </lineage>
</organism>
<feature type="signal peptide" evidence="2">
    <location>
        <begin position="1"/>
        <end position="33"/>
    </location>
</feature>
<proteinExistence type="predicted"/>
<dbReference type="Gene3D" id="3.10.620.30">
    <property type="match status" value="1"/>
</dbReference>
<dbReference type="Proteomes" id="UP001139125">
    <property type="component" value="Unassembled WGS sequence"/>
</dbReference>
<sequence>MGFFDCNNTGKKYFPAFLILFFSLSLIPALVSAQDTEYEKWKKQQEAEFKEYQDKFDKEFIEMLEKTWEEVGINQGSDFYKERKPITIPKAPPKPTVENTAPKDDTPVRERINIDIPDAPEPEPIKIEMPPKESMFGDIETRSTNINYFSSTIPFEYPTQLRALYSPREFSMKKTDNKRIAEFWDKVSRINHDPIISYSNKVREELKLNDWGYVLLINDFANTVYEGYDKKLVNLYNWFLLTRAGYKVRIGYDQNDVYILFAVEYNVFNTKYYTLDGEQYYVIDLNEDKQTPSSIFTYTGSHQSQSKKLDLTIKEFPNLGDTKNVESRTLEFSFNDKDYSIPVSINKNLITYFEYFPLTELPVFFTASLSESSKKSIYEKLAPAIADMSEEEAVNFLLRFVQTAFDYKTDQDQFDREKYMIPEETLFYPYSDCDDRSILFANLVQELVGLEVVGLRYSKHLATAVSFTGNNVEGDSHYHSGKKYIVADPTYINASVGMTMTQYKNEKPEIVSLQ</sequence>
<feature type="chain" id="PRO_5040761494" description="Transglutaminase-like superfamily protein" evidence="2">
    <location>
        <begin position="34"/>
        <end position="514"/>
    </location>
</feature>
<dbReference type="AlphaFoldDB" id="A0A9X2REN2"/>
<keyword evidence="2" id="KW-0732">Signal</keyword>
<keyword evidence="4" id="KW-1185">Reference proteome</keyword>
<dbReference type="RefSeq" id="WP_255134995.1">
    <property type="nucleotide sequence ID" value="NZ_JANDBC010000002.1"/>
</dbReference>
<gene>
    <name evidence="3" type="ORF">NM125_11075</name>
</gene>
<comment type="caution">
    <text evidence="3">The sequence shown here is derived from an EMBL/GenBank/DDBJ whole genome shotgun (WGS) entry which is preliminary data.</text>
</comment>
<feature type="region of interest" description="Disordered" evidence="1">
    <location>
        <begin position="85"/>
        <end position="105"/>
    </location>
</feature>
<protein>
    <recommendedName>
        <fullName evidence="5">Transglutaminase-like superfamily protein</fullName>
    </recommendedName>
</protein>
<accession>A0A9X2REN2</accession>
<evidence type="ECO:0000313" key="4">
    <source>
        <dbReference type="Proteomes" id="UP001139125"/>
    </source>
</evidence>
<evidence type="ECO:0008006" key="5">
    <source>
        <dbReference type="Google" id="ProtNLM"/>
    </source>
</evidence>
<dbReference type="EMBL" id="JANDBC010000002">
    <property type="protein sequence ID" value="MCP9292121.1"/>
    <property type="molecule type" value="Genomic_DNA"/>
</dbReference>